<feature type="domain" description="DUF1722" evidence="1">
    <location>
        <begin position="199"/>
        <end position="315"/>
    </location>
</feature>
<evidence type="ECO:0000313" key="3">
    <source>
        <dbReference type="Proteomes" id="UP001500604"/>
    </source>
</evidence>
<dbReference type="EMBL" id="BAABFL010000016">
    <property type="protein sequence ID" value="GAA4648019.1"/>
    <property type="molecule type" value="Genomic_DNA"/>
</dbReference>
<dbReference type="RefSeq" id="WP_345193114.1">
    <property type="nucleotide sequence ID" value="NZ_BAABFL010000016.1"/>
</dbReference>
<accession>A0ABP8UXG9</accession>
<dbReference type="Pfam" id="PF04463">
    <property type="entry name" value="2-thiour_desulf"/>
    <property type="match status" value="1"/>
</dbReference>
<organism evidence="2 3">
    <name type="scientific">Kistimonas scapharcae</name>
    <dbReference type="NCBI Taxonomy" id="1036133"/>
    <lineage>
        <taxon>Bacteria</taxon>
        <taxon>Pseudomonadati</taxon>
        <taxon>Pseudomonadota</taxon>
        <taxon>Gammaproteobacteria</taxon>
        <taxon>Oceanospirillales</taxon>
        <taxon>Endozoicomonadaceae</taxon>
        <taxon>Kistimonas</taxon>
    </lineage>
</organism>
<dbReference type="PANTHER" id="PTHR30087:SF0">
    <property type="entry name" value="INNER MEMBRANE PROTEIN"/>
    <property type="match status" value="1"/>
</dbReference>
<dbReference type="Pfam" id="PF08349">
    <property type="entry name" value="DUF1722"/>
    <property type="match status" value="1"/>
</dbReference>
<proteinExistence type="predicted"/>
<dbReference type="InterPro" id="IPR017087">
    <property type="entry name" value="UCP037004"/>
</dbReference>
<keyword evidence="3" id="KW-1185">Reference proteome</keyword>
<evidence type="ECO:0000259" key="1">
    <source>
        <dbReference type="Pfam" id="PF08349"/>
    </source>
</evidence>
<name>A0ABP8UXG9_9GAMM</name>
<dbReference type="InterPro" id="IPR013560">
    <property type="entry name" value="DUF1722"/>
</dbReference>
<evidence type="ECO:0000313" key="2">
    <source>
        <dbReference type="EMBL" id="GAA4648019.1"/>
    </source>
</evidence>
<comment type="caution">
    <text evidence="2">The sequence shown here is derived from an EMBL/GenBank/DDBJ whole genome shotgun (WGS) entry which is preliminary data.</text>
</comment>
<dbReference type="PANTHER" id="PTHR30087">
    <property type="entry name" value="INNER MEMBRANE PROTEIN"/>
    <property type="match status" value="1"/>
</dbReference>
<dbReference type="InterPro" id="IPR007553">
    <property type="entry name" value="2-thiour_desulf"/>
</dbReference>
<gene>
    <name evidence="2" type="ORF">GCM10023116_02810</name>
</gene>
<dbReference type="Proteomes" id="UP001500604">
    <property type="component" value="Unassembled WGS sequence"/>
</dbReference>
<reference evidence="3" key="1">
    <citation type="journal article" date="2019" name="Int. J. Syst. Evol. Microbiol.">
        <title>The Global Catalogue of Microorganisms (GCM) 10K type strain sequencing project: providing services to taxonomists for standard genome sequencing and annotation.</title>
        <authorList>
            <consortium name="The Broad Institute Genomics Platform"/>
            <consortium name="The Broad Institute Genome Sequencing Center for Infectious Disease"/>
            <person name="Wu L."/>
            <person name="Ma J."/>
        </authorList>
    </citation>
    <scope>NUCLEOTIDE SEQUENCE [LARGE SCALE GENOMIC DNA]</scope>
    <source>
        <strain evidence="3">JCM 17805</strain>
    </source>
</reference>
<protein>
    <submittedName>
        <fullName evidence="2">DUF523 and DUF1722 domain-containing protein</fullName>
    </submittedName>
</protein>
<sequence length="324" mass="36923">MAIVPLEKPQRHITLGISACLMGHKVRYNGQHKRSSFCMNTLAEYFNFLPVCPEVGIGLGTPREPIRLVGTSDNYRVVGTDTPDRDVTEQLEAYGREKARELKDISGYILMQKSPSCGMERVKIYGENGIPSGDNGPGVFARSLMTENPLLPVEEEGRLHDPILRENFFTRVFAWHRWQTEVMPDPSHKAVADFYTAYKYQVMAHSPQNYTELGQWIAKGKAVPIDELMETFIHIFMATLAKRATRKSHTNVMLHLMGYLKKTVAGSEREEILKLIEQYRQGVLPLVVPMTMLRNYLQRSGGDYIQQQVYLQPHPEVLGLRNTI</sequence>
<dbReference type="PIRSF" id="PIRSF037004">
    <property type="entry name" value="UCP037004"/>
    <property type="match status" value="1"/>
</dbReference>